<feature type="region of interest" description="Disordered" evidence="1">
    <location>
        <begin position="33"/>
        <end position="65"/>
    </location>
</feature>
<evidence type="ECO:0000313" key="2">
    <source>
        <dbReference type="EMBL" id="MED6276115.1"/>
    </source>
</evidence>
<organism evidence="2 3">
    <name type="scientific">Characodon lateralis</name>
    <dbReference type="NCBI Taxonomy" id="208331"/>
    <lineage>
        <taxon>Eukaryota</taxon>
        <taxon>Metazoa</taxon>
        <taxon>Chordata</taxon>
        <taxon>Craniata</taxon>
        <taxon>Vertebrata</taxon>
        <taxon>Euteleostomi</taxon>
        <taxon>Actinopterygii</taxon>
        <taxon>Neopterygii</taxon>
        <taxon>Teleostei</taxon>
        <taxon>Neoteleostei</taxon>
        <taxon>Acanthomorphata</taxon>
        <taxon>Ovalentaria</taxon>
        <taxon>Atherinomorphae</taxon>
        <taxon>Cyprinodontiformes</taxon>
        <taxon>Goodeidae</taxon>
        <taxon>Characodon</taxon>
    </lineage>
</organism>
<feature type="compositionally biased region" description="Polar residues" evidence="1">
    <location>
        <begin position="46"/>
        <end position="55"/>
    </location>
</feature>
<reference evidence="2 3" key="1">
    <citation type="submission" date="2021-06" db="EMBL/GenBank/DDBJ databases">
        <authorList>
            <person name="Palmer J.M."/>
        </authorList>
    </citation>
    <scope>NUCLEOTIDE SEQUENCE [LARGE SCALE GENOMIC DNA]</scope>
    <source>
        <strain evidence="2 3">CL_MEX2019</strain>
        <tissue evidence="2">Muscle</tissue>
    </source>
</reference>
<name>A0ABU7DP32_9TELE</name>
<dbReference type="EMBL" id="JAHUTJ010032794">
    <property type="protein sequence ID" value="MED6276115.1"/>
    <property type="molecule type" value="Genomic_DNA"/>
</dbReference>
<accession>A0ABU7DP32</accession>
<gene>
    <name evidence="2" type="ORF">CHARACLAT_000069</name>
</gene>
<keyword evidence="3" id="KW-1185">Reference proteome</keyword>
<dbReference type="Proteomes" id="UP001352852">
    <property type="component" value="Unassembled WGS sequence"/>
</dbReference>
<evidence type="ECO:0000313" key="3">
    <source>
        <dbReference type="Proteomes" id="UP001352852"/>
    </source>
</evidence>
<evidence type="ECO:0000256" key="1">
    <source>
        <dbReference type="SAM" id="MobiDB-lite"/>
    </source>
</evidence>
<sequence>MKMIRLLEGQLLIRTVACDQNVGRLSERRKKTNSVCTQREKRTKKSICQQHSGFTARSGGPGPDNVLGLTVGSNPIQQKGNTILESFIISSFPLLNNTQRQMASKNFPNENSWFGIRS</sequence>
<proteinExistence type="predicted"/>
<protein>
    <submittedName>
        <fullName evidence="2">Uncharacterized protein</fullName>
    </submittedName>
</protein>
<comment type="caution">
    <text evidence="2">The sequence shown here is derived from an EMBL/GenBank/DDBJ whole genome shotgun (WGS) entry which is preliminary data.</text>
</comment>